<dbReference type="FunFam" id="2.40.10.190:FF:000001">
    <property type="entry name" value="60S ribosomal protein L35a"/>
    <property type="match status" value="1"/>
</dbReference>
<keyword evidence="3" id="KW-0687">Ribonucleoprotein</keyword>
<dbReference type="PANTHER" id="PTHR10902">
    <property type="entry name" value="60S RIBOSOMAL PROTEIN L35A"/>
    <property type="match status" value="1"/>
</dbReference>
<evidence type="ECO:0000256" key="2">
    <source>
        <dbReference type="ARBA" id="ARBA00022980"/>
    </source>
</evidence>
<evidence type="ECO:0000313" key="6">
    <source>
        <dbReference type="EMBL" id="VDN19050.1"/>
    </source>
</evidence>
<organism evidence="8">
    <name type="scientific">Gongylonema pulchrum</name>
    <dbReference type="NCBI Taxonomy" id="637853"/>
    <lineage>
        <taxon>Eukaryota</taxon>
        <taxon>Metazoa</taxon>
        <taxon>Ecdysozoa</taxon>
        <taxon>Nematoda</taxon>
        <taxon>Chromadorea</taxon>
        <taxon>Rhabditida</taxon>
        <taxon>Spirurina</taxon>
        <taxon>Spiruromorpha</taxon>
        <taxon>Spiruroidea</taxon>
        <taxon>Gongylonematidae</taxon>
        <taxon>Gongylonema</taxon>
    </lineage>
</organism>
<evidence type="ECO:0000256" key="1">
    <source>
        <dbReference type="ARBA" id="ARBA00009269"/>
    </source>
</evidence>
<dbReference type="InterPro" id="IPR001780">
    <property type="entry name" value="Ribosomal_eL33"/>
</dbReference>
<dbReference type="GO" id="GO:0005840">
    <property type="term" value="C:ribosome"/>
    <property type="evidence" value="ECO:0007669"/>
    <property type="project" value="UniProtKB-KW"/>
</dbReference>
<dbReference type="InterPro" id="IPR009000">
    <property type="entry name" value="Transl_B-barrel_sf"/>
</dbReference>
<proteinExistence type="inferred from homology"/>
<dbReference type="AlphaFoldDB" id="A0A183DSF3"/>
<evidence type="ECO:0000256" key="5">
    <source>
        <dbReference type="ARBA" id="ARBA00035530"/>
    </source>
</evidence>
<dbReference type="GO" id="GO:0006412">
    <property type="term" value="P:translation"/>
    <property type="evidence" value="ECO:0007669"/>
    <property type="project" value="InterPro"/>
</dbReference>
<evidence type="ECO:0000313" key="8">
    <source>
        <dbReference type="WBParaSite" id="GPUH_0001165801-mRNA-1"/>
    </source>
</evidence>
<evidence type="ECO:0000313" key="7">
    <source>
        <dbReference type="Proteomes" id="UP000271098"/>
    </source>
</evidence>
<name>A0A183DSF3_9BILA</name>
<evidence type="ECO:0000256" key="3">
    <source>
        <dbReference type="ARBA" id="ARBA00023274"/>
    </source>
</evidence>
<protein>
    <recommendedName>
        <fullName evidence="4">Large ribosomal subunit protein eL33</fullName>
    </recommendedName>
    <alternativeName>
        <fullName evidence="5">60S ribosomal protein L35a</fullName>
    </alternativeName>
</protein>
<dbReference type="OrthoDB" id="1166329at2759"/>
<dbReference type="SUPFAM" id="SSF50447">
    <property type="entry name" value="Translation proteins"/>
    <property type="match status" value="1"/>
</dbReference>
<reference evidence="8" key="1">
    <citation type="submission" date="2016-06" db="UniProtKB">
        <authorList>
            <consortium name="WormBaseParasite"/>
        </authorList>
    </citation>
    <scope>IDENTIFICATION</scope>
</reference>
<keyword evidence="2" id="KW-0689">Ribosomal protein</keyword>
<dbReference type="Proteomes" id="UP000271098">
    <property type="component" value="Unassembled WGS sequence"/>
</dbReference>
<dbReference type="Pfam" id="PF01247">
    <property type="entry name" value="Ribosomal_L35Ae"/>
    <property type="match status" value="1"/>
</dbReference>
<keyword evidence="7" id="KW-1185">Reference proteome</keyword>
<dbReference type="Gene3D" id="2.40.10.190">
    <property type="entry name" value="translation elongation factor selb, chain A, domain 4"/>
    <property type="match status" value="1"/>
</dbReference>
<accession>A0A183DSF3</accession>
<comment type="similarity">
    <text evidence="1">Belongs to the eukaryotic ribosomal protein eL33 family.</text>
</comment>
<gene>
    <name evidence="6" type="ORF">GPUH_LOCUS11644</name>
</gene>
<dbReference type="EMBL" id="UYRT01078693">
    <property type="protein sequence ID" value="VDN19050.1"/>
    <property type="molecule type" value="Genomic_DNA"/>
</dbReference>
<reference evidence="6 7" key="2">
    <citation type="submission" date="2018-11" db="EMBL/GenBank/DDBJ databases">
        <authorList>
            <consortium name="Pathogen Informatics"/>
        </authorList>
    </citation>
    <scope>NUCLEOTIDE SEQUENCE [LARGE SCALE GENOMIC DNA]</scope>
</reference>
<sequence length="145" mass="16551">MNETQTVRQHGPKPAGRPVLQYSSFVVHYVYAECDCSDRLYVKAVFAGYKRSQRNQHEHTALLKLDGVYNKKDAQWYVGKRAVYVYKAHSSSKIPGKTPSRARAIWGRITRVHGNGGMVKAKFRRNLPPSAMGKRIRVMLYPSNI</sequence>
<dbReference type="InterPro" id="IPR038661">
    <property type="entry name" value="Ribosomal_eL33_sf"/>
</dbReference>
<evidence type="ECO:0000256" key="4">
    <source>
        <dbReference type="ARBA" id="ARBA00035228"/>
    </source>
</evidence>
<dbReference type="GO" id="GO:0003735">
    <property type="term" value="F:structural constituent of ribosome"/>
    <property type="evidence" value="ECO:0007669"/>
    <property type="project" value="InterPro"/>
</dbReference>
<dbReference type="GO" id="GO:1990904">
    <property type="term" value="C:ribonucleoprotein complex"/>
    <property type="evidence" value="ECO:0007669"/>
    <property type="project" value="UniProtKB-KW"/>
</dbReference>
<dbReference type="HAMAP" id="MF_00573">
    <property type="entry name" value="Ribosomal_eL33"/>
    <property type="match status" value="1"/>
</dbReference>
<dbReference type="WBParaSite" id="GPUH_0001165801-mRNA-1">
    <property type="protein sequence ID" value="GPUH_0001165801-mRNA-1"/>
    <property type="gene ID" value="GPUH_0001165801"/>
</dbReference>